<sequence length="148" mass="17673">MLRRPLHQTLRHTTHIPLIRTPSTQIRTFYQTSVLREEEEGEAEEEDIEVKKQRLISKINKPVLNPFLIPRRRRGITHESFLDLIGKNCGEHKDKIKSWEQLFTFKTKQLKKLEISCQQRKWILGWVQKYRQGYTPGMGTHKTPKLKE</sequence>
<name>A0AAW2Z0D9_9EUKA</name>
<comment type="subcellular location">
    <subcellularLocation>
        <location evidence="1">Mitochondrion</location>
    </subcellularLocation>
</comment>
<evidence type="ECO:0000256" key="3">
    <source>
        <dbReference type="ARBA" id="ARBA00023128"/>
    </source>
</evidence>
<dbReference type="GO" id="GO:0005739">
    <property type="term" value="C:mitochondrion"/>
    <property type="evidence" value="ECO:0007669"/>
    <property type="project" value="UniProtKB-SubCell"/>
</dbReference>
<dbReference type="AlphaFoldDB" id="A0AAW2Z0D9"/>
<evidence type="ECO:0000313" key="7">
    <source>
        <dbReference type="Proteomes" id="UP001431209"/>
    </source>
</evidence>
<dbReference type="Pfam" id="PF09597">
    <property type="entry name" value="SAM_Ribosomal_mS41"/>
    <property type="match status" value="1"/>
</dbReference>
<dbReference type="PANTHER" id="PTHR28235">
    <property type="entry name" value="PROTEIN FYV4, MITOCHONDRIAL"/>
    <property type="match status" value="1"/>
</dbReference>
<reference evidence="6 7" key="1">
    <citation type="submission" date="2024-03" db="EMBL/GenBank/DDBJ databases">
        <title>The Acrasis kona genome and developmental transcriptomes reveal deep origins of eukaryotic multicellular pathways.</title>
        <authorList>
            <person name="Sheikh S."/>
            <person name="Fu C.-J."/>
            <person name="Brown M.W."/>
            <person name="Baldauf S.L."/>
        </authorList>
    </citation>
    <scope>NUCLEOTIDE SEQUENCE [LARGE SCALE GENOMIC DNA]</scope>
    <source>
        <strain evidence="6 7">ATCC MYA-3509</strain>
    </source>
</reference>
<evidence type="ECO:0000256" key="1">
    <source>
        <dbReference type="ARBA" id="ARBA00004173"/>
    </source>
</evidence>
<evidence type="ECO:0000256" key="2">
    <source>
        <dbReference type="ARBA" id="ARBA00010492"/>
    </source>
</evidence>
<evidence type="ECO:0000313" key="6">
    <source>
        <dbReference type="EMBL" id="KAL0482414.1"/>
    </source>
</evidence>
<gene>
    <name evidence="6" type="ORF">AKO1_013036</name>
</gene>
<proteinExistence type="inferred from homology"/>
<protein>
    <recommendedName>
        <fullName evidence="4">Small ribosomal subunit protein mS41</fullName>
    </recommendedName>
</protein>
<organism evidence="6 7">
    <name type="scientific">Acrasis kona</name>
    <dbReference type="NCBI Taxonomy" id="1008807"/>
    <lineage>
        <taxon>Eukaryota</taxon>
        <taxon>Discoba</taxon>
        <taxon>Heterolobosea</taxon>
        <taxon>Tetramitia</taxon>
        <taxon>Eutetramitia</taxon>
        <taxon>Acrasidae</taxon>
        <taxon>Acrasis</taxon>
    </lineage>
</organism>
<dbReference type="PANTHER" id="PTHR28235:SF1">
    <property type="entry name" value="SMALL RIBOSOMAL SUBUNIT PROTEIN MS41"/>
    <property type="match status" value="1"/>
</dbReference>
<dbReference type="InterPro" id="IPR039603">
    <property type="entry name" value="Ribosomal_mS41"/>
</dbReference>
<dbReference type="InterPro" id="IPR019083">
    <property type="entry name" value="SAM_Ribosomal_mS41"/>
</dbReference>
<dbReference type="SMART" id="SM01238">
    <property type="entry name" value="IGR"/>
    <property type="match status" value="1"/>
</dbReference>
<keyword evidence="7" id="KW-1185">Reference proteome</keyword>
<comment type="similarity">
    <text evidence="2">Belongs to the mitochondrion-specific ribosomal protein mS41 family.</text>
</comment>
<comment type="caution">
    <text evidence="6">The sequence shown here is derived from an EMBL/GenBank/DDBJ whole genome shotgun (WGS) entry which is preliminary data.</text>
</comment>
<keyword evidence="3" id="KW-0496">Mitochondrion</keyword>
<evidence type="ECO:0000256" key="4">
    <source>
        <dbReference type="ARBA" id="ARBA00035129"/>
    </source>
</evidence>
<feature type="domain" description="Small ribosomal subunit protein mS41 SAM" evidence="5">
    <location>
        <begin position="78"/>
        <end position="133"/>
    </location>
</feature>
<dbReference type="EMBL" id="JAOPGA020000847">
    <property type="protein sequence ID" value="KAL0482414.1"/>
    <property type="molecule type" value="Genomic_DNA"/>
</dbReference>
<accession>A0AAW2Z0D9</accession>
<dbReference type="Proteomes" id="UP001431209">
    <property type="component" value="Unassembled WGS sequence"/>
</dbReference>
<evidence type="ECO:0000259" key="5">
    <source>
        <dbReference type="SMART" id="SM01238"/>
    </source>
</evidence>